<dbReference type="Proteomes" id="UP000740329">
    <property type="component" value="Unassembled WGS sequence"/>
</dbReference>
<accession>A0A8J7UUR2</accession>
<evidence type="ECO:0000313" key="2">
    <source>
        <dbReference type="EMBL" id="MBP2201601.1"/>
    </source>
</evidence>
<organism evidence="2 3">
    <name type="scientific">Methanococcus voltae</name>
    <dbReference type="NCBI Taxonomy" id="2188"/>
    <lineage>
        <taxon>Archaea</taxon>
        <taxon>Methanobacteriati</taxon>
        <taxon>Methanobacteriota</taxon>
        <taxon>Methanomada group</taxon>
        <taxon>Methanococci</taxon>
        <taxon>Methanococcales</taxon>
        <taxon>Methanococcaceae</taxon>
        <taxon>Methanococcus</taxon>
    </lineage>
</organism>
<reference evidence="2" key="1">
    <citation type="submission" date="2021-03" db="EMBL/GenBank/DDBJ databases">
        <title>Genomic Encyclopedia of Type Strains, Phase IV (KMG-V): Genome sequencing to study the core and pangenomes of soil and plant-associated prokaryotes.</title>
        <authorList>
            <person name="Whitman W."/>
        </authorList>
    </citation>
    <scope>NUCLEOTIDE SEQUENCE</scope>
    <source>
        <strain evidence="2">C4</strain>
    </source>
</reference>
<comment type="caution">
    <text evidence="2">The sequence shown here is derived from an EMBL/GenBank/DDBJ whole genome shotgun (WGS) entry which is preliminary data.</text>
</comment>
<keyword evidence="2" id="KW-0282">Flagellum</keyword>
<dbReference type="OrthoDB" id="62189at2157"/>
<keyword evidence="2" id="KW-0966">Cell projection</keyword>
<keyword evidence="2" id="KW-0969">Cilium</keyword>
<feature type="transmembrane region" description="Helical" evidence="1">
    <location>
        <begin position="6"/>
        <end position="25"/>
    </location>
</feature>
<dbReference type="EMBL" id="JAGGMV010000002">
    <property type="protein sequence ID" value="MBP2201601.1"/>
    <property type="molecule type" value="Genomic_DNA"/>
</dbReference>
<sequence length="139" mass="15374">MGFSQVVGISGLIVILLASLSMIFITTDHNFEKVMNSQNEHYDNIIIKNHEKILINSIKIDSGDNNNLVVNITNTGNTVIEIEKLSVLKNGIYYTVTLSSGYIAPKESEKITIYDIKANIADKISIVSEHGYRDIATVS</sequence>
<name>A0A8J7UUR2_METVO</name>
<dbReference type="RefSeq" id="WP_209591067.1">
    <property type="nucleotide sequence ID" value="NZ_JAGGMU010000002.1"/>
</dbReference>
<dbReference type="AlphaFoldDB" id="A0A8J7UUR2"/>
<keyword evidence="1" id="KW-0472">Membrane</keyword>
<keyword evidence="1" id="KW-0812">Transmembrane</keyword>
<evidence type="ECO:0000256" key="1">
    <source>
        <dbReference type="SAM" id="Phobius"/>
    </source>
</evidence>
<evidence type="ECO:0000313" key="3">
    <source>
        <dbReference type="Proteomes" id="UP000740329"/>
    </source>
</evidence>
<gene>
    <name evidence="2" type="ORF">J3E07_001013</name>
</gene>
<proteinExistence type="predicted"/>
<protein>
    <submittedName>
        <fullName evidence="2">Archaellum component FlaF (FlaF/FlaG flagellin family)</fullName>
    </submittedName>
</protein>
<keyword evidence="1" id="KW-1133">Transmembrane helix</keyword>